<evidence type="ECO:0000256" key="3">
    <source>
        <dbReference type="PIRSR" id="PIRSR000894-2"/>
    </source>
</evidence>
<proteinExistence type="predicted"/>
<feature type="disulfide bond" evidence="3">
    <location>
        <begin position="261"/>
        <end position="274"/>
    </location>
</feature>
<dbReference type="InterPro" id="IPR016274">
    <property type="entry name" value="Histidine_acid_Pase_euk"/>
</dbReference>
<dbReference type="STRING" id="45357.A0A2V1B050"/>
<evidence type="ECO:0000256" key="2">
    <source>
        <dbReference type="ARBA" id="ARBA00023180"/>
    </source>
</evidence>
<dbReference type="Gene3D" id="3.40.50.1240">
    <property type="entry name" value="Phosphoglycerate mutase-like"/>
    <property type="match status" value="1"/>
</dbReference>
<feature type="disulfide bond" evidence="3">
    <location>
        <begin position="404"/>
        <end position="412"/>
    </location>
</feature>
<dbReference type="EMBL" id="PKFO01000010">
    <property type="protein sequence ID" value="PVH23394.1"/>
    <property type="molecule type" value="Genomic_DNA"/>
</dbReference>
<dbReference type="CDD" id="cd07061">
    <property type="entry name" value="HP_HAP_like"/>
    <property type="match status" value="1"/>
</dbReference>
<dbReference type="OrthoDB" id="6509975at2759"/>
<dbReference type="SUPFAM" id="SSF53254">
    <property type="entry name" value="Phosphoglycerate mutase-like"/>
    <property type="match status" value="1"/>
</dbReference>
<dbReference type="Pfam" id="PF00328">
    <property type="entry name" value="His_Phos_2"/>
    <property type="match status" value="1"/>
</dbReference>
<keyword evidence="5" id="KW-1185">Reference proteome</keyword>
<sequence>MVAISQIINNGLILASPSVYKSLATPNQAATEQYNLVKYLGGAGPYIQHPGFGVSTDVPEQCTVEQVHLFSRHGERYPSKKKGGKFEKLLKKLTNSSEPLVGELAFINDYEFFVEDTDNYDKSTTPANSESPYAGTTSALSHGVAFRSRYNELFENASEPLTVFTSNSGRCHETARYFTRGLLGDDYGEDTANFAVIAEEKENGANSLTPKIGCKDYDKKLHNDYIDEYDDSYLKAAAERITKGNDVSLSKKETALLFDWCAYELNVKGYSPFCNLFTNDEYVKYSYGDDLDRYYSSGPGNNGSVVVGAPYWKATLAYLKEENPSQKAVLSFSHSSDLEPVHAALGLVAPEEPLPADRIQFPKQYVYTEIIPMSARLYTEKLKCGDESYVRFLVNDAVVPLKNCQDGPGFSCKLSDFESYINSRIGDIDYNQQCGVEGVPSEVTYLWDYKTTDYSAPDIDS</sequence>
<dbReference type="GO" id="GO:0009277">
    <property type="term" value="C:fungal-type cell wall"/>
    <property type="evidence" value="ECO:0007669"/>
    <property type="project" value="TreeGrafter"/>
</dbReference>
<dbReference type="PANTHER" id="PTHR20963">
    <property type="entry name" value="MULTIPLE INOSITOL POLYPHOSPHATE PHOSPHATASE-RELATED"/>
    <property type="match status" value="1"/>
</dbReference>
<reference evidence="4 5" key="1">
    <citation type="submission" date="2017-12" db="EMBL/GenBank/DDBJ databases">
        <title>Genome Sequence of a Multidrug-Resistant Candida haemulonii Isolate from a Patient with Chronic Leg Ulcers in Israel.</title>
        <authorList>
            <person name="Chow N.A."/>
            <person name="Gade L."/>
            <person name="Batra D."/>
            <person name="Rowe L.A."/>
            <person name="Ben-Ami R."/>
            <person name="Loparev V.N."/>
            <person name="Litvintseva A.P."/>
        </authorList>
    </citation>
    <scope>NUCLEOTIDE SEQUENCE [LARGE SCALE GENOMIC DNA]</scope>
    <source>
        <strain evidence="4 5">B11899</strain>
    </source>
</reference>
<name>A0A2V1B050_9ASCO</name>
<organism evidence="4 5">
    <name type="scientific">Candidozyma haemuli</name>
    <dbReference type="NCBI Taxonomy" id="45357"/>
    <lineage>
        <taxon>Eukaryota</taxon>
        <taxon>Fungi</taxon>
        <taxon>Dikarya</taxon>
        <taxon>Ascomycota</taxon>
        <taxon>Saccharomycotina</taxon>
        <taxon>Pichiomycetes</taxon>
        <taxon>Metschnikowiaceae</taxon>
        <taxon>Candidozyma</taxon>
    </lineage>
</organism>
<accession>A0A2V1B050</accession>
<dbReference type="VEuPathDB" id="FungiDB:CXQ85_003129"/>
<dbReference type="AlphaFoldDB" id="A0A2V1B050"/>
<keyword evidence="3" id="KW-1015">Disulfide bond</keyword>
<keyword evidence="2" id="KW-0325">Glycoprotein</keyword>
<evidence type="ECO:0000313" key="5">
    <source>
        <dbReference type="Proteomes" id="UP000244309"/>
    </source>
</evidence>
<gene>
    <name evidence="4" type="ORF">CXQ85_003129</name>
</gene>
<comment type="caution">
    <text evidence="4">The sequence shown here is derived from an EMBL/GenBank/DDBJ whole genome shotgun (WGS) entry which is preliminary data.</text>
</comment>
<dbReference type="InterPro" id="IPR000560">
    <property type="entry name" value="His_Pase_clade-2"/>
</dbReference>
<evidence type="ECO:0000313" key="4">
    <source>
        <dbReference type="EMBL" id="PVH23394.1"/>
    </source>
</evidence>
<dbReference type="PANTHER" id="PTHR20963:SF18">
    <property type="entry name" value="ACID PHOSPHATASE PHO11-RELATED"/>
    <property type="match status" value="1"/>
</dbReference>
<dbReference type="PIRSF" id="PIRSF000894">
    <property type="entry name" value="Acid_phosphatase"/>
    <property type="match status" value="1"/>
</dbReference>
<dbReference type="InterPro" id="IPR029033">
    <property type="entry name" value="His_PPase_superfam"/>
</dbReference>
<dbReference type="GeneID" id="37008460"/>
<dbReference type="Proteomes" id="UP000244309">
    <property type="component" value="Unassembled WGS sequence"/>
</dbReference>
<dbReference type="RefSeq" id="XP_025344334.1">
    <property type="nucleotide sequence ID" value="XM_025486784.1"/>
</dbReference>
<protein>
    <submittedName>
        <fullName evidence="4">Uncharacterized protein</fullName>
    </submittedName>
</protein>
<evidence type="ECO:0000256" key="1">
    <source>
        <dbReference type="ARBA" id="ARBA00022801"/>
    </source>
</evidence>
<dbReference type="GO" id="GO:0003993">
    <property type="term" value="F:acid phosphatase activity"/>
    <property type="evidence" value="ECO:0007669"/>
    <property type="project" value="TreeGrafter"/>
</dbReference>
<feature type="disulfide bond" evidence="3">
    <location>
        <begin position="62"/>
        <end position="384"/>
    </location>
</feature>
<keyword evidence="1" id="KW-0378">Hydrolase</keyword>